<name>A0ABY8ESU7_MALFU</name>
<dbReference type="InterPro" id="IPR013944">
    <property type="entry name" value="OxRdtase_put_C"/>
</dbReference>
<gene>
    <name evidence="3" type="ORF">GLX27_002592</name>
</gene>
<reference evidence="3 4" key="1">
    <citation type="journal article" date="2020" name="Elife">
        <title>Loss of centromere function drives karyotype evolution in closely related Malassezia species.</title>
        <authorList>
            <person name="Sankaranarayanan S.R."/>
            <person name="Ianiri G."/>
            <person name="Coelho M.A."/>
            <person name="Reza M.H."/>
            <person name="Thimmappa B.C."/>
            <person name="Ganguly P."/>
            <person name="Vadnala R.N."/>
            <person name="Sun S."/>
            <person name="Siddharthan R."/>
            <person name="Tellgren-Roth C."/>
            <person name="Dawson T.L."/>
            <person name="Heitman J."/>
            <person name="Sanyal K."/>
        </authorList>
    </citation>
    <scope>NUCLEOTIDE SEQUENCE [LARGE SCALE GENOMIC DNA]</scope>
    <source>
        <strain evidence="3">CBS14141</strain>
    </source>
</reference>
<organism evidence="3 4">
    <name type="scientific">Malassezia furfur</name>
    <name type="common">Pityriasis versicolor infection agent</name>
    <name type="synonym">Pityrosporum furfur</name>
    <dbReference type="NCBI Taxonomy" id="55194"/>
    <lineage>
        <taxon>Eukaryota</taxon>
        <taxon>Fungi</taxon>
        <taxon>Dikarya</taxon>
        <taxon>Basidiomycota</taxon>
        <taxon>Ustilaginomycotina</taxon>
        <taxon>Malasseziomycetes</taxon>
        <taxon>Malasseziales</taxon>
        <taxon>Malasseziaceae</taxon>
        <taxon>Malassezia</taxon>
    </lineage>
</organism>
<dbReference type="SUPFAM" id="SSF51735">
    <property type="entry name" value="NAD(P)-binding Rossmann-fold domains"/>
    <property type="match status" value="1"/>
</dbReference>
<feature type="domain" description="Oxidoreductase putative C-terminal" evidence="2">
    <location>
        <begin position="131"/>
        <end position="272"/>
    </location>
</feature>
<keyword evidence="4" id="KW-1185">Reference proteome</keyword>
<dbReference type="Gene3D" id="3.30.360.10">
    <property type="entry name" value="Dihydrodipicolinate Reductase, domain 2"/>
    <property type="match status" value="1"/>
</dbReference>
<evidence type="ECO:0000259" key="1">
    <source>
        <dbReference type="Pfam" id="PF01408"/>
    </source>
</evidence>
<evidence type="ECO:0000259" key="2">
    <source>
        <dbReference type="Pfam" id="PF08635"/>
    </source>
</evidence>
<dbReference type="PANTHER" id="PTHR43249:SF1">
    <property type="entry name" value="D-GLUCOSIDE 3-DEHYDROGENASE"/>
    <property type="match status" value="1"/>
</dbReference>
<dbReference type="Gene3D" id="3.40.50.720">
    <property type="entry name" value="NAD(P)-binding Rossmann-like Domain"/>
    <property type="match status" value="1"/>
</dbReference>
<proteinExistence type="predicted"/>
<sequence>MLTISKLGPRLKVTALIDPAKERAEEVLETKRNSFVVSAYKDTVIYADLEDYLKAITPETQPHAIWVGSPPAFRGRLEKGRNLEVLVADNLPKTAMFIEKPVSTGPVEEAAEVAHDIRKRGNLVSVGYMLRYLKVVQKMKQIIDENNLMVTAVNGRYVMAYEYLSKSWWWNKKQSLGPVIEQATHFCDLARYFGGEVDLSTVFAHSLEHNEPAGKLHKLNVDEEAIPPEDRIPRVTSATWKYESGAVGSLMHCVALHGQDFFTHLDVFADGYYLRLVDPYHAPTLYVRRPGDDREETYRYSEDDPFFSEVSNLVDCIEHGPDASPILSTYEDAVKTYALTWAIRLASENRTDELAKLAKIKI</sequence>
<dbReference type="PANTHER" id="PTHR43249">
    <property type="entry name" value="UDP-N-ACETYL-2-AMINO-2-DEOXY-D-GLUCURONATE OXIDASE"/>
    <property type="match status" value="1"/>
</dbReference>
<feature type="domain" description="Gfo/Idh/MocA-like oxidoreductase N-terminal" evidence="1">
    <location>
        <begin position="7"/>
        <end position="128"/>
    </location>
</feature>
<dbReference type="Pfam" id="PF08635">
    <property type="entry name" value="ox_reductase_C"/>
    <property type="match status" value="1"/>
</dbReference>
<protein>
    <submittedName>
        <fullName evidence="3">Uncharacterized protein</fullName>
    </submittedName>
</protein>
<evidence type="ECO:0000313" key="4">
    <source>
        <dbReference type="Proteomes" id="UP000818624"/>
    </source>
</evidence>
<dbReference type="EMBL" id="CP046235">
    <property type="protein sequence ID" value="WFD47927.1"/>
    <property type="molecule type" value="Genomic_DNA"/>
</dbReference>
<dbReference type="Pfam" id="PF01408">
    <property type="entry name" value="GFO_IDH_MocA"/>
    <property type="match status" value="1"/>
</dbReference>
<dbReference type="InterPro" id="IPR000683">
    <property type="entry name" value="Gfo/Idh/MocA-like_OxRdtase_N"/>
</dbReference>
<accession>A0ABY8ESU7</accession>
<dbReference type="Proteomes" id="UP000818624">
    <property type="component" value="Chromosome 2"/>
</dbReference>
<evidence type="ECO:0000313" key="3">
    <source>
        <dbReference type="EMBL" id="WFD47927.1"/>
    </source>
</evidence>
<dbReference type="InterPro" id="IPR036291">
    <property type="entry name" value="NAD(P)-bd_dom_sf"/>
</dbReference>
<dbReference type="InterPro" id="IPR052515">
    <property type="entry name" value="Gfo/Idh/MocA_Oxidoreductase"/>
</dbReference>
<dbReference type="SUPFAM" id="SSF55347">
    <property type="entry name" value="Glyceraldehyde-3-phosphate dehydrogenase-like, C-terminal domain"/>
    <property type="match status" value="1"/>
</dbReference>